<evidence type="ECO:0000313" key="3">
    <source>
        <dbReference type="Proteomes" id="UP000054538"/>
    </source>
</evidence>
<dbReference type="AlphaFoldDB" id="A0A0D0DIG4"/>
<evidence type="ECO:0000256" key="1">
    <source>
        <dbReference type="SAM" id="MobiDB-lite"/>
    </source>
</evidence>
<organism evidence="2 3">
    <name type="scientific">Paxillus rubicundulus Ve08.2h10</name>
    <dbReference type="NCBI Taxonomy" id="930991"/>
    <lineage>
        <taxon>Eukaryota</taxon>
        <taxon>Fungi</taxon>
        <taxon>Dikarya</taxon>
        <taxon>Basidiomycota</taxon>
        <taxon>Agaricomycotina</taxon>
        <taxon>Agaricomycetes</taxon>
        <taxon>Agaricomycetidae</taxon>
        <taxon>Boletales</taxon>
        <taxon>Paxilineae</taxon>
        <taxon>Paxillaceae</taxon>
        <taxon>Paxillus</taxon>
    </lineage>
</organism>
<reference evidence="2 3" key="1">
    <citation type="submission" date="2014-04" db="EMBL/GenBank/DDBJ databases">
        <authorList>
            <consortium name="DOE Joint Genome Institute"/>
            <person name="Kuo A."/>
            <person name="Kohler A."/>
            <person name="Jargeat P."/>
            <person name="Nagy L.G."/>
            <person name="Floudas D."/>
            <person name="Copeland A."/>
            <person name="Barry K.W."/>
            <person name="Cichocki N."/>
            <person name="Veneault-Fourrey C."/>
            <person name="LaButti K."/>
            <person name="Lindquist E.A."/>
            <person name="Lipzen A."/>
            <person name="Lundell T."/>
            <person name="Morin E."/>
            <person name="Murat C."/>
            <person name="Sun H."/>
            <person name="Tunlid A."/>
            <person name="Henrissat B."/>
            <person name="Grigoriev I.V."/>
            <person name="Hibbett D.S."/>
            <person name="Martin F."/>
            <person name="Nordberg H.P."/>
            <person name="Cantor M.N."/>
            <person name="Hua S.X."/>
        </authorList>
    </citation>
    <scope>NUCLEOTIDE SEQUENCE [LARGE SCALE GENOMIC DNA]</scope>
    <source>
        <strain evidence="2 3">Ve08.2h10</strain>
    </source>
</reference>
<evidence type="ECO:0000313" key="2">
    <source>
        <dbReference type="EMBL" id="KIK81334.1"/>
    </source>
</evidence>
<dbReference type="Proteomes" id="UP000054538">
    <property type="component" value="Unassembled WGS sequence"/>
</dbReference>
<keyword evidence="3" id="KW-1185">Reference proteome</keyword>
<name>A0A0D0DIG4_9AGAM</name>
<dbReference type="HOGENOM" id="CLU_049074_0_0_1"/>
<dbReference type="EMBL" id="KN825817">
    <property type="protein sequence ID" value="KIK81334.1"/>
    <property type="molecule type" value="Genomic_DNA"/>
</dbReference>
<sequence>KNVPHFNSMKFAVWRPTMDTYLQMIGAWCLTNGTAAFPTDITDRATCRLLDDRACGSISLLLGINFNHFVLEELMIAGPPQVVLGGARQTWDGLNAHFRAIFTAGVFSKLFISCKFKIHERDNILASIGEPDGLFNCITAPNLAENLHAMMMLSALLDLWDQLASNLLGTIALADLTLANIIPRIHKESAHCKEHGSSSHPLKIIECNMSSDDICCKGHSMQNSWYKPGENQPSGSGNQNQQARPSNCFQGTHRTTCGRGHGCGNNSCTNAVYTGIANTHNVDYNKYAKEDFFTHIEDYNDETASNKAEITFLSLNPPAEEARDFFLKGIHNGTICPNGF</sequence>
<gene>
    <name evidence="2" type="ORF">PAXRUDRAFT_156332</name>
</gene>
<reference evidence="3" key="2">
    <citation type="submission" date="2015-01" db="EMBL/GenBank/DDBJ databases">
        <title>Evolutionary Origins and Diversification of the Mycorrhizal Mutualists.</title>
        <authorList>
            <consortium name="DOE Joint Genome Institute"/>
            <consortium name="Mycorrhizal Genomics Consortium"/>
            <person name="Kohler A."/>
            <person name="Kuo A."/>
            <person name="Nagy L.G."/>
            <person name="Floudas D."/>
            <person name="Copeland A."/>
            <person name="Barry K.W."/>
            <person name="Cichocki N."/>
            <person name="Veneault-Fourrey C."/>
            <person name="LaButti K."/>
            <person name="Lindquist E.A."/>
            <person name="Lipzen A."/>
            <person name="Lundell T."/>
            <person name="Morin E."/>
            <person name="Murat C."/>
            <person name="Riley R."/>
            <person name="Ohm R."/>
            <person name="Sun H."/>
            <person name="Tunlid A."/>
            <person name="Henrissat B."/>
            <person name="Grigoriev I.V."/>
            <person name="Hibbett D.S."/>
            <person name="Martin F."/>
        </authorList>
    </citation>
    <scope>NUCLEOTIDE SEQUENCE [LARGE SCALE GENOMIC DNA]</scope>
    <source>
        <strain evidence="3">Ve08.2h10</strain>
    </source>
</reference>
<feature type="compositionally biased region" description="Low complexity" evidence="1">
    <location>
        <begin position="231"/>
        <end position="242"/>
    </location>
</feature>
<dbReference type="OrthoDB" id="3066115at2759"/>
<accession>A0A0D0DIG4</accession>
<feature type="non-terminal residue" evidence="2">
    <location>
        <position position="1"/>
    </location>
</feature>
<proteinExistence type="predicted"/>
<dbReference type="InParanoid" id="A0A0D0DIG4"/>
<protein>
    <submittedName>
        <fullName evidence="2">Uncharacterized protein</fullName>
    </submittedName>
</protein>
<feature type="region of interest" description="Disordered" evidence="1">
    <location>
        <begin position="226"/>
        <end position="247"/>
    </location>
</feature>